<evidence type="ECO:0000313" key="7">
    <source>
        <dbReference type="Proteomes" id="UP000600946"/>
    </source>
</evidence>
<evidence type="ECO:0000313" key="6">
    <source>
        <dbReference type="EMBL" id="GGY13761.1"/>
    </source>
</evidence>
<organism evidence="6 7">
    <name type="scientific">Streptomyces xanthochromogenes</name>
    <dbReference type="NCBI Taxonomy" id="67384"/>
    <lineage>
        <taxon>Bacteria</taxon>
        <taxon>Bacillati</taxon>
        <taxon>Actinomycetota</taxon>
        <taxon>Actinomycetes</taxon>
        <taxon>Kitasatosporales</taxon>
        <taxon>Streptomycetaceae</taxon>
        <taxon>Streptomyces</taxon>
    </lineage>
</organism>
<feature type="compositionally biased region" description="Basic and acidic residues" evidence="4">
    <location>
        <begin position="525"/>
        <end position="542"/>
    </location>
</feature>
<comment type="caution">
    <text evidence="6">The sequence shown here is derived from an EMBL/GenBank/DDBJ whole genome shotgun (WGS) entry which is preliminary data.</text>
</comment>
<evidence type="ECO:0000256" key="4">
    <source>
        <dbReference type="SAM" id="MobiDB-lite"/>
    </source>
</evidence>
<feature type="region of interest" description="Disordered" evidence="4">
    <location>
        <begin position="516"/>
        <end position="562"/>
    </location>
</feature>
<reference evidence="7" key="1">
    <citation type="journal article" date="2019" name="Int. J. Syst. Evol. Microbiol.">
        <title>The Global Catalogue of Microorganisms (GCM) 10K type strain sequencing project: providing services to taxonomists for standard genome sequencing and annotation.</title>
        <authorList>
            <consortium name="The Broad Institute Genomics Platform"/>
            <consortium name="The Broad Institute Genome Sequencing Center for Infectious Disease"/>
            <person name="Wu L."/>
            <person name="Ma J."/>
        </authorList>
    </citation>
    <scope>NUCLEOTIDE SEQUENCE [LARGE SCALE GENOMIC DNA]</scope>
    <source>
        <strain evidence="7">JCM 4594</strain>
    </source>
</reference>
<dbReference type="InterPro" id="IPR020084">
    <property type="entry name" value="NUDIX_hydrolase_CS"/>
</dbReference>
<gene>
    <name evidence="6" type="ORF">GCM10010326_01350</name>
</gene>
<dbReference type="InterPro" id="IPR000086">
    <property type="entry name" value="NUDIX_hydrolase_dom"/>
</dbReference>
<evidence type="ECO:0000259" key="5">
    <source>
        <dbReference type="PROSITE" id="PS51462"/>
    </source>
</evidence>
<keyword evidence="7" id="KW-1185">Reference proteome</keyword>
<evidence type="ECO:0000256" key="1">
    <source>
        <dbReference type="ARBA" id="ARBA00001946"/>
    </source>
</evidence>
<proteinExistence type="inferred from homology"/>
<dbReference type="SUPFAM" id="SSF55811">
    <property type="entry name" value="Nudix"/>
    <property type="match status" value="4"/>
</dbReference>
<dbReference type="CDD" id="cd04678">
    <property type="entry name" value="NUDIX_MTH2_Nudt15"/>
    <property type="match status" value="1"/>
</dbReference>
<dbReference type="PROSITE" id="PS51462">
    <property type="entry name" value="NUDIX"/>
    <property type="match status" value="4"/>
</dbReference>
<feature type="domain" description="Nudix hydrolase" evidence="5">
    <location>
        <begin position="21"/>
        <end position="150"/>
    </location>
</feature>
<feature type="compositionally biased region" description="Low complexity" evidence="4">
    <location>
        <begin position="543"/>
        <end position="553"/>
    </location>
</feature>
<protein>
    <recommendedName>
        <fullName evidence="5">Nudix hydrolase domain-containing protein</fullName>
    </recommendedName>
</protein>
<dbReference type="CDD" id="cd03674">
    <property type="entry name" value="NUDIX_Hydrolase"/>
    <property type="match status" value="1"/>
</dbReference>
<dbReference type="PRINTS" id="PR00502">
    <property type="entry name" value="NUDIXFAMILY"/>
</dbReference>
<dbReference type="Pfam" id="PF00293">
    <property type="entry name" value="NUDIX"/>
    <property type="match status" value="4"/>
</dbReference>
<dbReference type="PANTHER" id="PTHR43046:SF2">
    <property type="entry name" value="8-OXO-DGTP DIPHOSPHATASE-RELATED"/>
    <property type="match status" value="1"/>
</dbReference>
<dbReference type="Proteomes" id="UP000600946">
    <property type="component" value="Unassembled WGS sequence"/>
</dbReference>
<comment type="cofactor">
    <cofactor evidence="1">
        <name>Mg(2+)</name>
        <dbReference type="ChEBI" id="CHEBI:18420"/>
    </cofactor>
</comment>
<feature type="domain" description="Nudix hydrolase" evidence="5">
    <location>
        <begin position="385"/>
        <end position="518"/>
    </location>
</feature>
<dbReference type="Gene3D" id="3.90.79.10">
    <property type="entry name" value="Nucleoside Triphosphate Pyrophosphohydrolase"/>
    <property type="match status" value="4"/>
</dbReference>
<dbReference type="InterPro" id="IPR015797">
    <property type="entry name" value="NUDIX_hydrolase-like_dom_sf"/>
</dbReference>
<comment type="similarity">
    <text evidence="2">Belongs to the Nudix hydrolase family.</text>
</comment>
<dbReference type="EMBL" id="BMUU01000001">
    <property type="protein sequence ID" value="GGY13761.1"/>
    <property type="molecule type" value="Genomic_DNA"/>
</dbReference>
<dbReference type="InterPro" id="IPR020476">
    <property type="entry name" value="Nudix_hydrolase"/>
</dbReference>
<evidence type="ECO:0000256" key="3">
    <source>
        <dbReference type="ARBA" id="ARBA00022801"/>
    </source>
</evidence>
<evidence type="ECO:0000256" key="2">
    <source>
        <dbReference type="ARBA" id="ARBA00005582"/>
    </source>
</evidence>
<dbReference type="PROSITE" id="PS00893">
    <property type="entry name" value="NUDIX_BOX"/>
    <property type="match status" value="2"/>
</dbReference>
<sequence>MVRRDSVRRTDQSMRTYEYTESADGVRVVALDDQGRIALVEENVCVCGERLLMCPGGGCEPGEDPPAAARRELAEEAGLHASDIEPLTMMWRMPAGARTREHLYLARGLRIGEHHRDVSEADMELRWVALDEAVAMCGDGRTIEAGTLTAISLTAHRIAPGHQHASEPKPFRRRITHQPRIHPAFLTACPRGAAMPLSRDHIRTTVESYLARHPHERPQLHALLEALDRIGDDIASRSAFSGHVTCSFILVDPLGRVLHVLHLASGKVLTPGGHAEPVDESLAQTALRELHKETGIPPQAVAPWPGYETVPFDVDTHDIDAHPGKAEPADLHFDFRFLFRLRAGAEVPVVPQEGEVGGIEWRPMDQAASPSLREKLLGLTPPVEPGTTSASALIYNSRGEYLLHLRDYFPGLIWEPGMWSLLGGGRELQDATLEDTVRRELREEAGLHIPDLTLFGTEEAVDATGARVPIAIYAGNWNGDPLELHLTEGVMLAWFAPADLHRLRISPSTSALVRRHAASLADTRPPTRDGGEPRSLRLDARNPNRQPRVSSRPRSTRPPKAHAAVGVGAILLTPQGLLLGRHRLGTYELPGGTVEAGESLVETVVRELAEETGLIARRDDVRLLGTLVDHVDGVLRVTVGALVHAWQGQPATQPGESVGDWAWHPLDRLPEYLFDCSAQILTAWRPGLPIDHTPAHYTPFAQGSSAAKAVADR</sequence>
<name>A0ABQ2ZHT4_9ACTN</name>
<dbReference type="PANTHER" id="PTHR43046">
    <property type="entry name" value="GDP-MANNOSE MANNOSYL HYDROLASE"/>
    <property type="match status" value="1"/>
</dbReference>
<feature type="domain" description="Nudix hydrolase" evidence="5">
    <location>
        <begin position="241"/>
        <end position="385"/>
    </location>
</feature>
<accession>A0ABQ2ZHT4</accession>
<keyword evidence="3" id="KW-0378">Hydrolase</keyword>
<feature type="domain" description="Nudix hydrolase" evidence="5">
    <location>
        <begin position="560"/>
        <end position="687"/>
    </location>
</feature>